<dbReference type="OrthoDB" id="3267487at2759"/>
<feature type="transmembrane region" description="Helical" evidence="2">
    <location>
        <begin position="124"/>
        <end position="146"/>
    </location>
</feature>
<evidence type="ECO:0000313" key="4">
    <source>
        <dbReference type="Proteomes" id="UP000567179"/>
    </source>
</evidence>
<keyword evidence="2" id="KW-0812">Transmembrane</keyword>
<dbReference type="Proteomes" id="UP000567179">
    <property type="component" value="Unassembled WGS sequence"/>
</dbReference>
<feature type="region of interest" description="Disordered" evidence="1">
    <location>
        <begin position="276"/>
        <end position="359"/>
    </location>
</feature>
<feature type="transmembrane region" description="Helical" evidence="2">
    <location>
        <begin position="420"/>
        <end position="439"/>
    </location>
</feature>
<organism evidence="3 4">
    <name type="scientific">Psilocybe cf. subviscida</name>
    <dbReference type="NCBI Taxonomy" id="2480587"/>
    <lineage>
        <taxon>Eukaryota</taxon>
        <taxon>Fungi</taxon>
        <taxon>Dikarya</taxon>
        <taxon>Basidiomycota</taxon>
        <taxon>Agaricomycotina</taxon>
        <taxon>Agaricomycetes</taxon>
        <taxon>Agaricomycetidae</taxon>
        <taxon>Agaricales</taxon>
        <taxon>Agaricineae</taxon>
        <taxon>Strophariaceae</taxon>
        <taxon>Psilocybe</taxon>
    </lineage>
</organism>
<reference evidence="3 4" key="1">
    <citation type="journal article" date="2020" name="ISME J.">
        <title>Uncovering the hidden diversity of litter-decomposition mechanisms in mushroom-forming fungi.</title>
        <authorList>
            <person name="Floudas D."/>
            <person name="Bentzer J."/>
            <person name="Ahren D."/>
            <person name="Johansson T."/>
            <person name="Persson P."/>
            <person name="Tunlid A."/>
        </authorList>
    </citation>
    <scope>NUCLEOTIDE SEQUENCE [LARGE SCALE GENOMIC DNA]</scope>
    <source>
        <strain evidence="3 4">CBS 101986</strain>
    </source>
</reference>
<name>A0A8H5AY58_9AGAR</name>
<feature type="transmembrane region" description="Helical" evidence="2">
    <location>
        <begin position="152"/>
        <end position="175"/>
    </location>
</feature>
<protein>
    <submittedName>
        <fullName evidence="3">Uncharacterized protein</fullName>
    </submittedName>
</protein>
<evidence type="ECO:0000313" key="3">
    <source>
        <dbReference type="EMBL" id="KAF5312841.1"/>
    </source>
</evidence>
<keyword evidence="2" id="KW-1133">Transmembrane helix</keyword>
<feature type="region of interest" description="Disordered" evidence="1">
    <location>
        <begin position="468"/>
        <end position="596"/>
    </location>
</feature>
<feature type="transmembrane region" description="Helical" evidence="2">
    <location>
        <begin position="89"/>
        <end position="112"/>
    </location>
</feature>
<evidence type="ECO:0000256" key="2">
    <source>
        <dbReference type="SAM" id="Phobius"/>
    </source>
</evidence>
<feature type="transmembrane region" description="Helical" evidence="2">
    <location>
        <begin position="391"/>
        <end position="414"/>
    </location>
</feature>
<dbReference type="EMBL" id="JAACJJ010000056">
    <property type="protein sequence ID" value="KAF5312841.1"/>
    <property type="molecule type" value="Genomic_DNA"/>
</dbReference>
<comment type="caution">
    <text evidence="3">The sequence shown here is derived from an EMBL/GenBank/DDBJ whole genome shotgun (WGS) entry which is preliminary data.</text>
</comment>
<feature type="transmembrane region" description="Helical" evidence="2">
    <location>
        <begin position="187"/>
        <end position="208"/>
    </location>
</feature>
<accession>A0A8H5AY58</accession>
<dbReference type="AlphaFoldDB" id="A0A8H5AY58"/>
<gene>
    <name evidence="3" type="ORF">D9619_003145</name>
</gene>
<evidence type="ECO:0000256" key="1">
    <source>
        <dbReference type="SAM" id="MobiDB-lite"/>
    </source>
</evidence>
<keyword evidence="4" id="KW-1185">Reference proteome</keyword>
<keyword evidence="2" id="KW-0472">Membrane</keyword>
<feature type="transmembrane region" description="Helical" evidence="2">
    <location>
        <begin position="228"/>
        <end position="252"/>
    </location>
</feature>
<proteinExistence type="predicted"/>
<sequence>MSLPSATPTPPLITEFLPTPTQLLPRFTSATTPCPNALVVQLSTQVYIPNYTTFFAPTPIQSFVPTYTTLADGSLLTPAFLRDQRDANLSLFIIGLLAMLFTRNIFVSGDYLRRNTVKKKKLFYTLFLSQILAPVAFIPVVMSYFTQKMSCSFIISLACVSGTISLALLITVILGIKVYKCLNNRKIILVILGIFQALSTTIVVFDVAKTKGYRRLTGSCIRTDDLRFTRYFVIIQLLESAFICGCFTYVCLKSRKSPASRGRISLRLSMDDLPIEFPEEPQENGQNGQPALRGWWDYVPEDPPAPSAPTEPEKEQSEPSKGFFKKLLPSKGGQQEGGFKEKSANLSRARRSTRDQADIGGGSRVSVAYSVTSKFSRMGMVLFQQVMKDELLYTTFITFNCVVVAVLVNIGVNFKNGLSVTGWIALNWGMVSILAIHSFGRVVHRHERDALLSHPVTCTAITKAATQLAGREERVRRRATSRRTMSSGHPTSRTVRIIQDPESDPFADTQALNPDDITSMVVSRRSSTTSNEEERTTPRLSNSHFPSTPRDSEFRSHLSTPTPSLDGRQMQEREHTAYPRIMSRQSTYSEQSRDSS</sequence>